<feature type="transmembrane region" description="Helical" evidence="1">
    <location>
        <begin position="170"/>
        <end position="188"/>
    </location>
</feature>
<keyword evidence="1" id="KW-0812">Transmembrane</keyword>
<keyword evidence="1" id="KW-0472">Membrane</keyword>
<proteinExistence type="predicted"/>
<feature type="transmembrane region" description="Helical" evidence="1">
    <location>
        <begin position="15"/>
        <end position="33"/>
    </location>
</feature>
<feature type="transmembrane region" description="Helical" evidence="1">
    <location>
        <begin position="45"/>
        <end position="68"/>
    </location>
</feature>
<evidence type="ECO:0000313" key="3">
    <source>
        <dbReference type="Proteomes" id="UP001157733"/>
    </source>
</evidence>
<dbReference type="RefSeq" id="WP_282011246.1">
    <property type="nucleotide sequence ID" value="NZ_OX336137.1"/>
</dbReference>
<name>A0ABM9HDM5_9BACT</name>
<dbReference type="Proteomes" id="UP001157733">
    <property type="component" value="Chromosome"/>
</dbReference>
<reference evidence="2 3" key="1">
    <citation type="submission" date="2022-09" db="EMBL/GenBank/DDBJ databases">
        <authorList>
            <person name="Kop L."/>
        </authorList>
    </citation>
    <scope>NUCLEOTIDE SEQUENCE [LARGE SCALE GENOMIC DNA]</scope>
    <source>
        <strain evidence="2 3">347</strain>
    </source>
</reference>
<keyword evidence="1" id="KW-1133">Transmembrane helix</keyword>
<sequence length="267" mass="28781">MSFLDQILVSLESTAWDVLPIILVLSFFQFAVLRKSIPHFRRIFFGLVMTVVGLAIFIIGLNECIFPLGEAMASQLSDPQFLSPEDPVVQAMLENGKRIPPVFYSWTILFAFLIGFSTAMAEPALIAVALKARDITTGAISAWGLRIAVALGSGTGVALGTYRIIVGTPIQYYIILGYILLLTQTYFAPKFIVPLAYDSGGVTTSTVTVPLLVALGLGLAHNVPGSSPLLDGFGLIAMAAMFPMMTVMAYAMIAQVIQKRRLSQPSA</sequence>
<dbReference type="EMBL" id="OX336137">
    <property type="protein sequence ID" value="CAI2718345.1"/>
    <property type="molecule type" value="Genomic_DNA"/>
</dbReference>
<dbReference type="InterPro" id="IPR011435">
    <property type="entry name" value="UmpAB"/>
</dbReference>
<feature type="transmembrane region" description="Helical" evidence="1">
    <location>
        <begin position="142"/>
        <end position="164"/>
    </location>
</feature>
<dbReference type="Pfam" id="PF07556">
    <property type="entry name" value="DUF1538"/>
    <property type="match status" value="1"/>
</dbReference>
<accession>A0ABM9HDM5</accession>
<gene>
    <name evidence="2" type="primary">umpB</name>
    <name evidence="2" type="ORF">NSPWAT_1486</name>
</gene>
<feature type="transmembrane region" description="Helical" evidence="1">
    <location>
        <begin position="200"/>
        <end position="220"/>
    </location>
</feature>
<feature type="transmembrane region" description="Helical" evidence="1">
    <location>
        <begin position="103"/>
        <end position="130"/>
    </location>
</feature>
<protein>
    <submittedName>
        <fullName evidence="2">Na(+), Li(+), K(+)/H(+) antiporter subunit B</fullName>
    </submittedName>
</protein>
<evidence type="ECO:0000313" key="2">
    <source>
        <dbReference type="EMBL" id="CAI2718345.1"/>
    </source>
</evidence>
<organism evidence="2 3">
    <name type="scientific">Nitrospina watsonii</name>
    <dbReference type="NCBI Taxonomy" id="1323948"/>
    <lineage>
        <taxon>Bacteria</taxon>
        <taxon>Pseudomonadati</taxon>
        <taxon>Nitrospinota/Tectimicrobiota group</taxon>
        <taxon>Nitrospinota</taxon>
        <taxon>Nitrospinia</taxon>
        <taxon>Nitrospinales</taxon>
        <taxon>Nitrospinaceae</taxon>
        <taxon>Nitrospina</taxon>
    </lineage>
</organism>
<feature type="transmembrane region" description="Helical" evidence="1">
    <location>
        <begin position="232"/>
        <end position="253"/>
    </location>
</feature>
<evidence type="ECO:0000256" key="1">
    <source>
        <dbReference type="SAM" id="Phobius"/>
    </source>
</evidence>
<keyword evidence="3" id="KW-1185">Reference proteome</keyword>